<dbReference type="Pfam" id="PF13527">
    <property type="entry name" value="Acetyltransf_9"/>
    <property type="match status" value="1"/>
</dbReference>
<name>A0ABD6APH4_9EURY</name>
<dbReference type="Gene3D" id="3.40.630.30">
    <property type="match status" value="2"/>
</dbReference>
<feature type="compositionally biased region" description="Low complexity" evidence="1">
    <location>
        <begin position="359"/>
        <end position="370"/>
    </location>
</feature>
<organism evidence="3 4">
    <name type="scientific">Halorubrum rutilum</name>
    <dbReference type="NCBI Taxonomy" id="1364933"/>
    <lineage>
        <taxon>Archaea</taxon>
        <taxon>Methanobacteriati</taxon>
        <taxon>Methanobacteriota</taxon>
        <taxon>Stenosarchaea group</taxon>
        <taxon>Halobacteria</taxon>
        <taxon>Halobacteriales</taxon>
        <taxon>Haloferacaceae</taxon>
        <taxon>Halorubrum</taxon>
    </lineage>
</organism>
<dbReference type="GO" id="GO:0016746">
    <property type="term" value="F:acyltransferase activity"/>
    <property type="evidence" value="ECO:0007669"/>
    <property type="project" value="UniProtKB-KW"/>
</dbReference>
<dbReference type="InterPro" id="IPR025559">
    <property type="entry name" value="Eis_dom"/>
</dbReference>
<evidence type="ECO:0000259" key="2">
    <source>
        <dbReference type="PROSITE" id="PS51186"/>
    </source>
</evidence>
<dbReference type="EC" id="2.3.1.-" evidence="3"/>
<feature type="region of interest" description="Disordered" evidence="1">
    <location>
        <begin position="346"/>
        <end position="370"/>
    </location>
</feature>
<protein>
    <submittedName>
        <fullName evidence="3">Enhanced intracellular survival protein Eis</fullName>
        <ecNumber evidence="3">2.3.1.-</ecNumber>
    </submittedName>
</protein>
<dbReference type="PANTHER" id="PTHR37817">
    <property type="entry name" value="N-ACETYLTRANSFERASE EIS"/>
    <property type="match status" value="1"/>
</dbReference>
<dbReference type="InterPro" id="IPR016181">
    <property type="entry name" value="Acyl_CoA_acyltransferase"/>
</dbReference>
<dbReference type="RefSeq" id="WP_256407981.1">
    <property type="nucleotide sequence ID" value="NZ_JANHDN010000002.1"/>
</dbReference>
<keyword evidence="4" id="KW-1185">Reference proteome</keyword>
<dbReference type="InterPro" id="IPR041380">
    <property type="entry name" value="Acetyltransf_17"/>
</dbReference>
<feature type="domain" description="N-acetyltransferase" evidence="2">
    <location>
        <begin position="1"/>
        <end position="150"/>
    </location>
</feature>
<dbReference type="PROSITE" id="PS51186">
    <property type="entry name" value="GNAT"/>
    <property type="match status" value="1"/>
</dbReference>
<dbReference type="PANTHER" id="PTHR37817:SF1">
    <property type="entry name" value="N-ACETYLTRANSFERASE EIS"/>
    <property type="match status" value="1"/>
</dbReference>
<dbReference type="Gene3D" id="3.30.1050.10">
    <property type="entry name" value="SCP2 sterol-binding domain"/>
    <property type="match status" value="1"/>
</dbReference>
<dbReference type="Proteomes" id="UP001596545">
    <property type="component" value="Unassembled WGS sequence"/>
</dbReference>
<proteinExistence type="predicted"/>
<dbReference type="SUPFAM" id="SSF55729">
    <property type="entry name" value="Acyl-CoA N-acyltransferases (Nat)"/>
    <property type="match status" value="1"/>
</dbReference>
<reference evidence="3 4" key="1">
    <citation type="journal article" date="2019" name="Int. J. Syst. Evol. Microbiol.">
        <title>The Global Catalogue of Microorganisms (GCM) 10K type strain sequencing project: providing services to taxonomists for standard genome sequencing and annotation.</title>
        <authorList>
            <consortium name="The Broad Institute Genomics Platform"/>
            <consortium name="The Broad Institute Genome Sequencing Center for Infectious Disease"/>
            <person name="Wu L."/>
            <person name="Ma J."/>
        </authorList>
    </citation>
    <scope>NUCLEOTIDE SEQUENCE [LARGE SCALE GENOMIC DNA]</scope>
    <source>
        <strain evidence="3 4">CGMCC 1.12554</strain>
    </source>
</reference>
<dbReference type="Pfam" id="PF13530">
    <property type="entry name" value="SCP2_2"/>
    <property type="match status" value="1"/>
</dbReference>
<feature type="compositionally biased region" description="Acidic residues" evidence="1">
    <location>
        <begin position="347"/>
        <end position="358"/>
    </location>
</feature>
<evidence type="ECO:0000313" key="3">
    <source>
        <dbReference type="EMBL" id="MFC7325244.1"/>
    </source>
</evidence>
<evidence type="ECO:0000313" key="4">
    <source>
        <dbReference type="Proteomes" id="UP001596545"/>
    </source>
</evidence>
<accession>A0ABD6APH4</accession>
<dbReference type="InterPro" id="IPR036527">
    <property type="entry name" value="SCP2_sterol-bd_dom_sf"/>
</dbReference>
<dbReference type="SUPFAM" id="SSF55718">
    <property type="entry name" value="SCP-like"/>
    <property type="match status" value="1"/>
</dbReference>
<gene>
    <name evidence="3" type="primary">eis</name>
    <name evidence="3" type="ORF">ACFQMF_11710</name>
</gene>
<comment type="caution">
    <text evidence="3">The sequence shown here is derived from an EMBL/GenBank/DDBJ whole genome shotgun (WGS) entry which is preliminary data.</text>
</comment>
<keyword evidence="3" id="KW-0808">Transferase</keyword>
<keyword evidence="3" id="KW-0012">Acyltransferase</keyword>
<sequence length="431" mass="46751">MEYRPFPEERADEFGAFMRYAFAPAEGPYDPDEAEGHDTIAERRGLFDAADDPVAVCAHHFFPLRIRGADREVAGLSAVASPPEHRRRGNVARVLRESLAEYRERGVAVSTLWPFEHSFYAGYGWATASRYRSLAAPPDQLGFVDDLIATDGDAAGSFRRLGEGDYGAVRPLLAATAERYDLTMDWSEAWWRERVVRGWKTDPFVYGWARGGELRGLCRYSFDDDADEADDTVMRVSDVAVADDEAWFQLLRFCRNHDSQVAEVRIRAPPDAPLLDLVEDPRAVDCEVRTGPMVRLVDVAAALGALDPDPGVEAALSLAVDDPLVPRNDATFRVAVADGSVAVEPVDGGEGDALDDAADPGAAGDAADPDAAGAEIDVGALSQLYVGYRSVDEVVRAGRLGGPGDRPLDGDAAASLRALFPPRTTHLREGF</sequence>
<dbReference type="InterPro" id="IPR051554">
    <property type="entry name" value="Acetyltransferase_Eis"/>
</dbReference>
<dbReference type="InterPro" id="IPR000182">
    <property type="entry name" value="GNAT_dom"/>
</dbReference>
<evidence type="ECO:0000256" key="1">
    <source>
        <dbReference type="SAM" id="MobiDB-lite"/>
    </source>
</evidence>
<dbReference type="EMBL" id="JBHTBL010000011">
    <property type="protein sequence ID" value="MFC7325244.1"/>
    <property type="molecule type" value="Genomic_DNA"/>
</dbReference>
<dbReference type="Pfam" id="PF17668">
    <property type="entry name" value="Acetyltransf_17"/>
    <property type="match status" value="1"/>
</dbReference>
<dbReference type="AlphaFoldDB" id="A0ABD6APH4"/>